<proteinExistence type="predicted"/>
<reference evidence="3" key="1">
    <citation type="journal article" date="2009" name="Genome Res.">
        <title>Comparative genomic analyses of the human fungal pathogens Coccidioides and their relatives.</title>
        <authorList>
            <person name="Sharpton T.J."/>
            <person name="Stajich J.E."/>
            <person name="Rounsley S.D."/>
            <person name="Gardner M.J."/>
            <person name="Wortman J.R."/>
            <person name="Jordar V.S."/>
            <person name="Maiti R."/>
            <person name="Kodira C.D."/>
            <person name="Neafsey D.E."/>
            <person name="Zeng Q."/>
            <person name="Hung C.-Y."/>
            <person name="McMahan C."/>
            <person name="Muszewska A."/>
            <person name="Grynberg M."/>
            <person name="Mandel M.A."/>
            <person name="Kellner E.M."/>
            <person name="Barker B.M."/>
            <person name="Galgiani J.N."/>
            <person name="Orbach M.J."/>
            <person name="Kirkland T.N."/>
            <person name="Cole G.T."/>
            <person name="Henn M.R."/>
            <person name="Birren B.W."/>
            <person name="Taylor J.W."/>
        </authorList>
    </citation>
    <scope>NUCLEOTIDE SEQUENCE [LARGE SCALE GENOMIC DNA]</scope>
    <source>
        <strain evidence="3">UAMH 1704</strain>
    </source>
</reference>
<dbReference type="RefSeq" id="XP_002542065.1">
    <property type="nucleotide sequence ID" value="XM_002542019.1"/>
</dbReference>
<dbReference type="CDD" id="cd04301">
    <property type="entry name" value="NAT_SF"/>
    <property type="match status" value="1"/>
</dbReference>
<dbReference type="InParanoid" id="C4JIX4"/>
<dbReference type="InterPro" id="IPR016181">
    <property type="entry name" value="Acyl_CoA_acyltransferase"/>
</dbReference>
<dbReference type="PANTHER" id="PTHR42791">
    <property type="entry name" value="GNAT FAMILY ACETYLTRANSFERASE"/>
    <property type="match status" value="1"/>
</dbReference>
<dbReference type="Gene3D" id="3.40.630.30">
    <property type="match status" value="1"/>
</dbReference>
<name>C4JIX4_UNCRE</name>
<dbReference type="OrthoDB" id="2115692at2759"/>
<dbReference type="STRING" id="336963.C4JIX4"/>
<keyword evidence="3" id="KW-1185">Reference proteome</keyword>
<dbReference type="Pfam" id="PF00583">
    <property type="entry name" value="Acetyltransf_1"/>
    <property type="match status" value="1"/>
</dbReference>
<evidence type="ECO:0000259" key="1">
    <source>
        <dbReference type="PROSITE" id="PS51186"/>
    </source>
</evidence>
<evidence type="ECO:0000313" key="2">
    <source>
        <dbReference type="EMBL" id="EEP76732.1"/>
    </source>
</evidence>
<gene>
    <name evidence="2" type="ORF">UREG_01581</name>
</gene>
<dbReference type="HOGENOM" id="CLU_060131_6_5_1"/>
<evidence type="ECO:0000313" key="3">
    <source>
        <dbReference type="Proteomes" id="UP000002058"/>
    </source>
</evidence>
<dbReference type="GeneID" id="8438550"/>
<dbReference type="AlphaFoldDB" id="C4JIX4"/>
<accession>C4JIX4</accession>
<dbReference type="KEGG" id="ure:UREG_01581"/>
<dbReference type="Proteomes" id="UP000002058">
    <property type="component" value="Unassembled WGS sequence"/>
</dbReference>
<dbReference type="InterPro" id="IPR052523">
    <property type="entry name" value="Trichothecene_AcTrans"/>
</dbReference>
<sequence length="218" mass="24163">MASLPSSQYQLLPAEVSDAAVIHELDTLAFGAEELAQIVFDGHNPASNSLRLEQIRNSLQDPAVTYTKVMVDGKHVAQAQWVLNLDPDWHLKGEPEEKKKARMENAANPEAYGEFFGWLYGVRKRRMGGQKHLLLASLVTHPEYQGRGIGSLLLKEGLAVADKHNIPAWLEASAAGYPLYKKFGFEDVEIFDMDLTKYGGKTVARSVAMVRQPQGKSD</sequence>
<dbReference type="PROSITE" id="PS51186">
    <property type="entry name" value="GNAT"/>
    <property type="match status" value="1"/>
</dbReference>
<dbReference type="GO" id="GO:0016747">
    <property type="term" value="F:acyltransferase activity, transferring groups other than amino-acyl groups"/>
    <property type="evidence" value="ECO:0007669"/>
    <property type="project" value="InterPro"/>
</dbReference>
<dbReference type="EMBL" id="CH476615">
    <property type="protein sequence ID" value="EEP76732.1"/>
    <property type="molecule type" value="Genomic_DNA"/>
</dbReference>
<dbReference type="VEuPathDB" id="FungiDB:UREG_01581"/>
<dbReference type="InterPro" id="IPR000182">
    <property type="entry name" value="GNAT_dom"/>
</dbReference>
<feature type="domain" description="N-acetyltransferase" evidence="1">
    <location>
        <begin position="64"/>
        <end position="214"/>
    </location>
</feature>
<dbReference type="PANTHER" id="PTHR42791:SF2">
    <property type="entry name" value="N-ACETYLTRANSFERASE DOMAIN-CONTAINING PROTEIN"/>
    <property type="match status" value="1"/>
</dbReference>
<organism evidence="2 3">
    <name type="scientific">Uncinocarpus reesii (strain UAMH 1704)</name>
    <dbReference type="NCBI Taxonomy" id="336963"/>
    <lineage>
        <taxon>Eukaryota</taxon>
        <taxon>Fungi</taxon>
        <taxon>Dikarya</taxon>
        <taxon>Ascomycota</taxon>
        <taxon>Pezizomycotina</taxon>
        <taxon>Eurotiomycetes</taxon>
        <taxon>Eurotiomycetidae</taxon>
        <taxon>Onygenales</taxon>
        <taxon>Onygenaceae</taxon>
        <taxon>Uncinocarpus</taxon>
    </lineage>
</organism>
<protein>
    <recommendedName>
        <fullName evidence="1">N-acetyltransferase domain-containing protein</fullName>
    </recommendedName>
</protein>
<dbReference type="SUPFAM" id="SSF55729">
    <property type="entry name" value="Acyl-CoA N-acyltransferases (Nat)"/>
    <property type="match status" value="1"/>
</dbReference>
<dbReference type="eggNOG" id="ENOG502SQRM">
    <property type="taxonomic scope" value="Eukaryota"/>
</dbReference>
<dbReference type="OMA" id="AGAKWRI"/>